<dbReference type="SUPFAM" id="SSF158553">
    <property type="entry name" value="TAFH domain-like"/>
    <property type="match status" value="1"/>
</dbReference>
<dbReference type="InterPro" id="IPR037249">
    <property type="entry name" value="TAFH/NHR1_dom_sf"/>
</dbReference>
<evidence type="ECO:0000256" key="3">
    <source>
        <dbReference type="ARBA" id="ARBA00023015"/>
    </source>
</evidence>
<evidence type="ECO:0000256" key="2">
    <source>
        <dbReference type="ARBA" id="ARBA00006178"/>
    </source>
</evidence>
<dbReference type="GO" id="GO:0005669">
    <property type="term" value="C:transcription factor TFIID complex"/>
    <property type="evidence" value="ECO:0007669"/>
    <property type="project" value="InterPro"/>
</dbReference>
<keyword evidence="4" id="KW-0804">Transcription</keyword>
<feature type="region of interest" description="Disordered" evidence="7">
    <location>
        <begin position="90"/>
        <end position="114"/>
    </location>
</feature>
<feature type="region of interest" description="Disordered" evidence="7">
    <location>
        <begin position="753"/>
        <end position="826"/>
    </location>
</feature>
<reference evidence="9" key="2">
    <citation type="submission" date="2022-10" db="EMBL/GenBank/DDBJ databases">
        <authorList>
            <consortium name="ENA_rothamsted_submissions"/>
            <consortium name="culmorum"/>
            <person name="King R."/>
        </authorList>
    </citation>
    <scope>NUCLEOTIDE SEQUENCE</scope>
</reference>
<feature type="coiled-coil region" evidence="6">
    <location>
        <begin position="964"/>
        <end position="1026"/>
    </location>
</feature>
<dbReference type="Proteomes" id="UP001153620">
    <property type="component" value="Chromosome 1"/>
</dbReference>
<dbReference type="PROSITE" id="PS51119">
    <property type="entry name" value="TAFH"/>
    <property type="match status" value="1"/>
</dbReference>
<feature type="region of interest" description="Disordered" evidence="7">
    <location>
        <begin position="1034"/>
        <end position="1061"/>
    </location>
</feature>
<dbReference type="AlphaFoldDB" id="A0A9N9RM80"/>
<sequence>MSAFSLDEAIKNIRDERAINQLVGSLEKSLERQSGSVQYRNGKCDLIESCDDLTTSANDSQNNVSSLSSITNSANLTKSIETNIINSNAQSTLNNNNNHIQQHHNKHQIQQGGGVISHQQIFTNFVAAGHQQINNINNNSNNNNNNRSQDRLTNMPKNEPVKLAYPTTQASNIVTMNNNRVTFTTSSAPVQNGTITLSPMTANQLTQPNQQQQATVMQQRAGQQAPTLIFKNASSSAQGTLTSTPVTFTKANSQGTGSNIVALPSNLLVNIRPQTAAGAQNVQKNTVGQQRVVNVINQPMVRPQSNTFIAGYHRDNTNYYSGNQITLSGLPQNVQGNTILLKQDNGSYQLLRISTQPGAQVTPGLTPTAGSTIRLQTVPASSIAPSSTILVSTSSANQQQQQQILTTQSTPVVSVSQVPALTTTHTHQVQSQPTPTVVVQQTGTNSSINTTSTGGVVVTQSPAQRNDNAKEKCRKFLTNLIDLSKREPAQVEMNVKTLIQELVDANVGPEDFCKKLENLLNAAPQPCLVGFLKRSLPLLRQSLVTKETVIEGINPPSPSVAFSGATITTTQIPAQIRPIGQTVMSGIGQTQIRMVQHGPRIGQTTIRPTTPQQIVRTATPTMRPLTTIRGQTTIVQTQANNQQVPALHPVGGTTIISSGTAQIRSQASPNITRPQNQASSVQIRPTGTQVRAQKVPSLPNSSSVQVTKSQASTGAQLKQIVTNNNVNINNNNNTKNNNKNQVSIAVVSTINSTHVTNSKPSTTSPNKSPIKSNAISNSHPSTTQSSTTPTKSPTFNNNNNNNKPHHENKKSQGSAQKAKDKKTSLASVVAATASSGSGSNSISNNFFPTFGDDDINDVAAMGGVNLAEESQKILGSTEFVGTQIRSCKDEVLLNLSVLQQRIRQQMARHGLDEPSTDVAVLISHATQEHLKNIIEKLAVIAEHRIDILKMDNRYEMTTDVRGQIKFLEELDKAEQKRHEEVEREMLLRAAKSRSKTEDPEQAKLKAKAKEMQRAELEEMRHREANNTALQAIGTRKRKIDSESATSLTGNGTNVGSTPMVKTTAAPRPRIKRVNMRDMIFYMEQEKDTCRSTMLYKAYLK</sequence>
<dbReference type="GO" id="GO:0003677">
    <property type="term" value="F:DNA binding"/>
    <property type="evidence" value="ECO:0007669"/>
    <property type="project" value="TreeGrafter"/>
</dbReference>
<dbReference type="GO" id="GO:0006367">
    <property type="term" value="P:transcription initiation at RNA polymerase II promoter"/>
    <property type="evidence" value="ECO:0007669"/>
    <property type="project" value="TreeGrafter"/>
</dbReference>
<proteinExistence type="inferred from homology"/>
<keyword evidence="10" id="KW-1185">Reference proteome</keyword>
<dbReference type="FunFam" id="1.10.20.10:FF:000015">
    <property type="entry name" value="Transcription initiation factor TFIID subunit 4B"/>
    <property type="match status" value="1"/>
</dbReference>
<dbReference type="SMART" id="SM00549">
    <property type="entry name" value="TAFH"/>
    <property type="match status" value="1"/>
</dbReference>
<dbReference type="SUPFAM" id="SSF47113">
    <property type="entry name" value="Histone-fold"/>
    <property type="match status" value="1"/>
</dbReference>
<feature type="region of interest" description="Disordered" evidence="7">
    <location>
        <begin position="685"/>
        <end position="713"/>
    </location>
</feature>
<evidence type="ECO:0000313" key="10">
    <source>
        <dbReference type="Proteomes" id="UP001153620"/>
    </source>
</evidence>
<dbReference type="PANTHER" id="PTHR15138">
    <property type="entry name" value="TRANSCRIPTION INITIATION FACTOR TFIID SUBUNIT 4"/>
    <property type="match status" value="1"/>
</dbReference>
<feature type="domain" description="TAFH" evidence="8">
    <location>
        <begin position="466"/>
        <end position="562"/>
    </location>
</feature>
<comment type="subcellular location">
    <subcellularLocation>
        <location evidence="1">Nucleus</location>
    </subcellularLocation>
</comment>
<reference evidence="9" key="1">
    <citation type="submission" date="2022-01" db="EMBL/GenBank/DDBJ databases">
        <authorList>
            <person name="King R."/>
        </authorList>
    </citation>
    <scope>NUCLEOTIDE SEQUENCE</scope>
</reference>
<keyword evidence="5" id="KW-0539">Nucleus</keyword>
<evidence type="ECO:0000256" key="5">
    <source>
        <dbReference type="ARBA" id="ARBA00023242"/>
    </source>
</evidence>
<feature type="compositionally biased region" description="Low complexity" evidence="7">
    <location>
        <begin position="756"/>
        <end position="802"/>
    </location>
</feature>
<dbReference type="PANTHER" id="PTHR15138:SF14">
    <property type="entry name" value="TRANSCRIPTION INITIATION FACTOR TFIID SUBUNIT 4"/>
    <property type="match status" value="1"/>
</dbReference>
<dbReference type="OrthoDB" id="21060at2759"/>
<evidence type="ECO:0000256" key="7">
    <source>
        <dbReference type="SAM" id="MobiDB-lite"/>
    </source>
</evidence>
<feature type="compositionally biased region" description="Low complexity" evidence="7">
    <location>
        <begin position="134"/>
        <end position="146"/>
    </location>
</feature>
<dbReference type="InterPro" id="IPR003894">
    <property type="entry name" value="TAFH_NHR1"/>
</dbReference>
<evidence type="ECO:0000256" key="6">
    <source>
        <dbReference type="SAM" id="Coils"/>
    </source>
</evidence>
<name>A0A9N9RM80_9DIPT</name>
<dbReference type="Pfam" id="PF07531">
    <property type="entry name" value="TAFH"/>
    <property type="match status" value="1"/>
</dbReference>
<feature type="region of interest" description="Disordered" evidence="7">
    <location>
        <begin position="134"/>
        <end position="154"/>
    </location>
</feature>
<gene>
    <name evidence="9" type="ORF">CHIRRI_LOCUS3872</name>
</gene>
<evidence type="ECO:0000313" key="9">
    <source>
        <dbReference type="EMBL" id="CAG9800935.1"/>
    </source>
</evidence>
<organism evidence="9 10">
    <name type="scientific">Chironomus riparius</name>
    <dbReference type="NCBI Taxonomy" id="315576"/>
    <lineage>
        <taxon>Eukaryota</taxon>
        <taxon>Metazoa</taxon>
        <taxon>Ecdysozoa</taxon>
        <taxon>Arthropoda</taxon>
        <taxon>Hexapoda</taxon>
        <taxon>Insecta</taxon>
        <taxon>Pterygota</taxon>
        <taxon>Neoptera</taxon>
        <taxon>Endopterygota</taxon>
        <taxon>Diptera</taxon>
        <taxon>Nematocera</taxon>
        <taxon>Chironomoidea</taxon>
        <taxon>Chironomidae</taxon>
        <taxon>Chironominae</taxon>
        <taxon>Chironomus</taxon>
    </lineage>
</organism>
<dbReference type="InterPro" id="IPR045144">
    <property type="entry name" value="TAF4"/>
</dbReference>
<dbReference type="CDD" id="cd08045">
    <property type="entry name" value="HFD_TAF4"/>
    <property type="match status" value="1"/>
</dbReference>
<dbReference type="Gene3D" id="1.10.20.10">
    <property type="entry name" value="Histone, subunit A"/>
    <property type="match status" value="1"/>
</dbReference>
<accession>A0A9N9RM80</accession>
<comment type="similarity">
    <text evidence="2">Belongs to the TAF4 family.</text>
</comment>
<evidence type="ECO:0000256" key="1">
    <source>
        <dbReference type="ARBA" id="ARBA00004123"/>
    </source>
</evidence>
<dbReference type="InterPro" id="IPR009072">
    <property type="entry name" value="Histone-fold"/>
</dbReference>
<keyword evidence="6" id="KW-0175">Coiled coil</keyword>
<dbReference type="InterPro" id="IPR007900">
    <property type="entry name" value="TAF4_C"/>
</dbReference>
<keyword evidence="3" id="KW-0805">Transcription regulation</keyword>
<evidence type="ECO:0000259" key="8">
    <source>
        <dbReference type="PROSITE" id="PS51119"/>
    </source>
</evidence>
<feature type="compositionally biased region" description="Polar residues" evidence="7">
    <location>
        <begin position="1042"/>
        <end position="1060"/>
    </location>
</feature>
<dbReference type="GO" id="GO:0046982">
    <property type="term" value="F:protein heterodimerization activity"/>
    <property type="evidence" value="ECO:0007669"/>
    <property type="project" value="InterPro"/>
</dbReference>
<dbReference type="EMBL" id="OU895877">
    <property type="protein sequence ID" value="CAG9800935.1"/>
    <property type="molecule type" value="Genomic_DNA"/>
</dbReference>
<dbReference type="GO" id="GO:0016251">
    <property type="term" value="F:RNA polymerase II general transcription initiation factor activity"/>
    <property type="evidence" value="ECO:0007669"/>
    <property type="project" value="TreeGrafter"/>
</dbReference>
<evidence type="ECO:0000256" key="4">
    <source>
        <dbReference type="ARBA" id="ARBA00023163"/>
    </source>
</evidence>
<dbReference type="Gene3D" id="1.20.120.1110">
    <property type="entry name" value="TAFH/NHR1 domain"/>
    <property type="match status" value="1"/>
</dbReference>
<dbReference type="Pfam" id="PF05236">
    <property type="entry name" value="TAF4"/>
    <property type="match status" value="1"/>
</dbReference>
<protein>
    <recommendedName>
        <fullName evidence="8">TAFH domain-containing protein</fullName>
    </recommendedName>
</protein>
<feature type="compositionally biased region" description="Polar residues" evidence="7">
    <location>
        <begin position="698"/>
        <end position="713"/>
    </location>
</feature>